<dbReference type="InterPro" id="IPR036397">
    <property type="entry name" value="RNaseH_sf"/>
</dbReference>
<keyword evidence="1" id="KW-0064">Aspartyl protease</keyword>
<keyword evidence="1" id="KW-0378">Hydrolase</keyword>
<dbReference type="InterPro" id="IPR057670">
    <property type="entry name" value="SH3_retrovirus"/>
</dbReference>
<dbReference type="InterPro" id="IPR013103">
    <property type="entry name" value="RVT_2"/>
</dbReference>
<dbReference type="InterPro" id="IPR054722">
    <property type="entry name" value="PolX-like_BBD"/>
</dbReference>
<dbReference type="InterPro" id="IPR043502">
    <property type="entry name" value="DNA/RNA_pol_sf"/>
</dbReference>
<sequence>MADSTAIVLDNLTSKMTEVLTRVQTSPSPITDSPMVPINIKLDGSNYGLWSQVVEMYISGKDKLGYINGDYPQPPETDPSFRKWRTENAMVKGWLINSMDHSLVVNFIRYPTAKQVWDSIATTYFDGTDTSQVYELRRRVSRMKQAGGSIEKYYNNLQGLWREIDFRRPNPMKCADDIQSYNSILQEERVYIFLDGLDDRLDHVRSDVLRLKPFPSIEQAYAHVRREDLRQSVMVSGAEAVASGAVMAIKGIKSGQSQTLLKSGSFSRSKGHSDGNKCTHCGSTKHTRDTCFKLHGYPDWWHELQARKKRDAPAPEDIPGRAAVAMADSQLSLIPVTELSTSIPDQGKCSQVLCSSTTRNDGAWIIDSGATDHMTFDPNDFSNTTQPRRTCIANANGATYPVIGAGTVPLSPSLSLAHTLLVPSLSNKLMSVSQVTEELNCVVLIYSTFCFLQDVLSKEIIGRGTKRGGLYYLDDFNPGRANHTHHQTSSQERQIWLWHRRLGHPSFGYLRHLLPSLFSGLQNVDFKCDTCIKAKSQRVSYPISLNKTDIPFALIHSDVWGPSPIITSSGHRWFVIFVDDCTRMTWLYQLKTKDEVSTVFQAFHAMVQTQFSSKIQILRSDNGGEYINQRLQAYFQQHGLLHETSCSQTPQQNGVAERKNRHILETARALLLGAMVPSCHWGDAVATAVYLINRMPSKILHFKTPLHILSTHVSLPSILMLPPRTFGCVAFVHLHKNQRTKLDPCAVRCLFLGYGLHKKGFRCYDPTTNRTYITMDVTFLESENFYPSPIPNSSLQGETQVEESNWFMAPTGEHGSGNREGEPHEVAAETEHAELRNEERGNEKAENQEPESPQSPHSSVPEDPPPPENVPEVSTPTAPLHTNVLDSSTSYVLPVRHNRGKPPNRYSPDEEERKSKYPIANYVSTQGLSKPLKVFTQTLSSYHIPSSVEEALSDPEWAQAMQEELEALKKNNTWKLVPLPEGKKIVGCKWVFSIKYKADGSIDRYKARLVAKGFTQTYGIDYLETFSPVAKLNTVRVLLSLAANLDWPLHQLDVKNAFLHGDLDEEVYMDIPPGYTGPAETKIVCKLERALYGLKQSPRAWFGRFSSAMRKYGYHQSNSDHTLFLKHRQSKVTALIVYVDDMIITGDDAEEISRLQEQLSIEFEMKNLGGLKYFLGIEVARSKRGIFLSQRKYVLDLLTEVGLLECKPVDTPIVQNHRLGEYSDQVPADKVRYQRLVGKLIYLSHTRPDIAYAVSVVSQFMHNPTEDHMGAVIRIIRYLKSSPGTGLMFSKNDHLNIEGYTDADWAGNILDRKSTSGYFTFVGGNLVTWRSKKQKVVALSSAEAEFRGMAKGLCELLWLRSLLTEVGFPPSSAMNLFCDNKAAIDISHNPTQHDRTKHVEVDRHFIKQNLEEKIIQFPFVKSEDQLADILTKAVSSRNFYDSLDKLGVRNIYTPT</sequence>
<dbReference type="CDD" id="cd09272">
    <property type="entry name" value="RNase_HI_RT_Ty1"/>
    <property type="match status" value="1"/>
</dbReference>
<dbReference type="GO" id="GO:0003676">
    <property type="term" value="F:nucleic acid binding"/>
    <property type="evidence" value="ECO:0007669"/>
    <property type="project" value="InterPro"/>
</dbReference>
<dbReference type="PANTHER" id="PTHR11439:SF467">
    <property type="entry name" value="INTEGRASE CATALYTIC DOMAIN-CONTAINING PROTEIN"/>
    <property type="match status" value="1"/>
</dbReference>
<dbReference type="Gene3D" id="3.30.420.10">
    <property type="entry name" value="Ribonuclease H-like superfamily/Ribonuclease H"/>
    <property type="match status" value="1"/>
</dbReference>
<proteinExistence type="predicted"/>
<feature type="domain" description="Integrase catalytic" evidence="3">
    <location>
        <begin position="547"/>
        <end position="713"/>
    </location>
</feature>
<dbReference type="SUPFAM" id="SSF56672">
    <property type="entry name" value="DNA/RNA polymerases"/>
    <property type="match status" value="1"/>
</dbReference>
<evidence type="ECO:0000313" key="4">
    <source>
        <dbReference type="EMBL" id="SPC76565.1"/>
    </source>
</evidence>
<gene>
    <name evidence="4" type="ORF">FSB_LOCUS4447</name>
</gene>
<dbReference type="GO" id="GO:0015074">
    <property type="term" value="P:DNA integration"/>
    <property type="evidence" value="ECO:0007669"/>
    <property type="project" value="InterPro"/>
</dbReference>
<reference evidence="4" key="1">
    <citation type="submission" date="2018-02" db="EMBL/GenBank/DDBJ databases">
        <authorList>
            <person name="Cohen D.B."/>
            <person name="Kent A.D."/>
        </authorList>
    </citation>
    <scope>NUCLEOTIDE SEQUENCE</scope>
</reference>
<feature type="compositionally biased region" description="Basic and acidic residues" evidence="2">
    <location>
        <begin position="816"/>
        <end position="847"/>
    </location>
</feature>
<dbReference type="Pfam" id="PF13976">
    <property type="entry name" value="gag_pre-integrs"/>
    <property type="match status" value="1"/>
</dbReference>
<dbReference type="Pfam" id="PF25597">
    <property type="entry name" value="SH3_retrovirus"/>
    <property type="match status" value="1"/>
</dbReference>
<feature type="compositionally biased region" description="Low complexity" evidence="2">
    <location>
        <begin position="850"/>
        <end position="861"/>
    </location>
</feature>
<dbReference type="PANTHER" id="PTHR11439">
    <property type="entry name" value="GAG-POL-RELATED RETROTRANSPOSON"/>
    <property type="match status" value="1"/>
</dbReference>
<dbReference type="Pfam" id="PF00665">
    <property type="entry name" value="rve"/>
    <property type="match status" value="1"/>
</dbReference>
<dbReference type="SUPFAM" id="SSF53098">
    <property type="entry name" value="Ribonuclease H-like"/>
    <property type="match status" value="1"/>
</dbReference>
<dbReference type="EMBL" id="OIVN01000224">
    <property type="protein sequence ID" value="SPC76565.1"/>
    <property type="molecule type" value="Genomic_DNA"/>
</dbReference>
<dbReference type="Pfam" id="PF14223">
    <property type="entry name" value="Retrotran_gag_2"/>
    <property type="match status" value="1"/>
</dbReference>
<evidence type="ECO:0000259" key="3">
    <source>
        <dbReference type="PROSITE" id="PS50994"/>
    </source>
</evidence>
<dbReference type="InterPro" id="IPR025724">
    <property type="entry name" value="GAG-pre-integrase_dom"/>
</dbReference>
<feature type="region of interest" description="Disordered" evidence="2">
    <location>
        <begin position="808"/>
        <end position="913"/>
    </location>
</feature>
<evidence type="ECO:0000256" key="1">
    <source>
        <dbReference type="ARBA" id="ARBA00022750"/>
    </source>
</evidence>
<dbReference type="Pfam" id="PF07727">
    <property type="entry name" value="RVT_2"/>
    <property type="match status" value="1"/>
</dbReference>
<evidence type="ECO:0000256" key="2">
    <source>
        <dbReference type="SAM" id="MobiDB-lite"/>
    </source>
</evidence>
<name>A0A2N9EP35_FAGSY</name>
<keyword evidence="1" id="KW-0645">Protease</keyword>
<protein>
    <recommendedName>
        <fullName evidence="3">Integrase catalytic domain-containing protein</fullName>
    </recommendedName>
</protein>
<organism evidence="4">
    <name type="scientific">Fagus sylvatica</name>
    <name type="common">Beechnut</name>
    <dbReference type="NCBI Taxonomy" id="28930"/>
    <lineage>
        <taxon>Eukaryota</taxon>
        <taxon>Viridiplantae</taxon>
        <taxon>Streptophyta</taxon>
        <taxon>Embryophyta</taxon>
        <taxon>Tracheophyta</taxon>
        <taxon>Spermatophyta</taxon>
        <taxon>Magnoliopsida</taxon>
        <taxon>eudicotyledons</taxon>
        <taxon>Gunneridae</taxon>
        <taxon>Pentapetalae</taxon>
        <taxon>rosids</taxon>
        <taxon>fabids</taxon>
        <taxon>Fagales</taxon>
        <taxon>Fagaceae</taxon>
        <taxon>Fagus</taxon>
    </lineage>
</organism>
<dbReference type="InterPro" id="IPR012337">
    <property type="entry name" value="RNaseH-like_sf"/>
</dbReference>
<dbReference type="PROSITE" id="PS50994">
    <property type="entry name" value="INTEGRASE"/>
    <property type="match status" value="1"/>
</dbReference>
<dbReference type="Pfam" id="PF22936">
    <property type="entry name" value="Pol_BBD"/>
    <property type="match status" value="1"/>
</dbReference>
<accession>A0A2N9EP35</accession>
<dbReference type="GO" id="GO:0004190">
    <property type="term" value="F:aspartic-type endopeptidase activity"/>
    <property type="evidence" value="ECO:0007669"/>
    <property type="project" value="UniProtKB-KW"/>
</dbReference>
<dbReference type="InterPro" id="IPR001584">
    <property type="entry name" value="Integrase_cat-core"/>
</dbReference>